<keyword evidence="1 2" id="KW-0238">DNA-binding</keyword>
<evidence type="ECO:0000313" key="5">
    <source>
        <dbReference type="Proteomes" id="UP000698028"/>
    </source>
</evidence>
<accession>A0ABS6V6I3</accession>
<evidence type="ECO:0000259" key="3">
    <source>
        <dbReference type="PROSITE" id="PS50977"/>
    </source>
</evidence>
<dbReference type="InterPro" id="IPR001647">
    <property type="entry name" value="HTH_TetR"/>
</dbReference>
<evidence type="ECO:0000256" key="2">
    <source>
        <dbReference type="PROSITE-ProRule" id="PRU00335"/>
    </source>
</evidence>
<organism evidence="4 5">
    <name type="scientific">Sphingomicrobium clamense</name>
    <dbReference type="NCBI Taxonomy" id="2851013"/>
    <lineage>
        <taxon>Bacteria</taxon>
        <taxon>Pseudomonadati</taxon>
        <taxon>Pseudomonadota</taxon>
        <taxon>Alphaproteobacteria</taxon>
        <taxon>Sphingomonadales</taxon>
        <taxon>Sphingomonadaceae</taxon>
        <taxon>Sphingomicrobium</taxon>
    </lineage>
</organism>
<name>A0ABS6V6I3_9SPHN</name>
<proteinExistence type="predicted"/>
<dbReference type="Proteomes" id="UP000698028">
    <property type="component" value="Unassembled WGS sequence"/>
</dbReference>
<dbReference type="Pfam" id="PF00440">
    <property type="entry name" value="TetR_N"/>
    <property type="match status" value="1"/>
</dbReference>
<feature type="domain" description="HTH tetR-type" evidence="3">
    <location>
        <begin position="32"/>
        <end position="92"/>
    </location>
</feature>
<dbReference type="RefSeq" id="WP_218633101.1">
    <property type="nucleotide sequence ID" value="NZ_JAHVAH010000001.1"/>
</dbReference>
<dbReference type="PANTHER" id="PTHR30055:SF235">
    <property type="entry name" value="TRANSCRIPTIONAL REGULATORY PROTEIN"/>
    <property type="match status" value="1"/>
</dbReference>
<feature type="DNA-binding region" description="H-T-H motif" evidence="2">
    <location>
        <begin position="55"/>
        <end position="74"/>
    </location>
</feature>
<evidence type="ECO:0000256" key="1">
    <source>
        <dbReference type="ARBA" id="ARBA00023125"/>
    </source>
</evidence>
<dbReference type="EMBL" id="JAHVAH010000001">
    <property type="protein sequence ID" value="MBW0145174.1"/>
    <property type="molecule type" value="Genomic_DNA"/>
</dbReference>
<dbReference type="PANTHER" id="PTHR30055">
    <property type="entry name" value="HTH-TYPE TRANSCRIPTIONAL REGULATOR RUTR"/>
    <property type="match status" value="1"/>
</dbReference>
<evidence type="ECO:0000313" key="4">
    <source>
        <dbReference type="EMBL" id="MBW0145174.1"/>
    </source>
</evidence>
<reference evidence="4 5" key="1">
    <citation type="submission" date="2021-07" db="EMBL/GenBank/DDBJ databases">
        <title>The draft genome sequence of Sphingomicrobium sp. B8.</title>
        <authorList>
            <person name="Mu L."/>
        </authorList>
    </citation>
    <scope>NUCLEOTIDE SEQUENCE [LARGE SCALE GENOMIC DNA]</scope>
    <source>
        <strain evidence="4 5">B8</strain>
    </source>
</reference>
<keyword evidence="5" id="KW-1185">Reference proteome</keyword>
<comment type="caution">
    <text evidence="4">The sequence shown here is derived from an EMBL/GenBank/DDBJ whole genome shotgun (WGS) entry which is preliminary data.</text>
</comment>
<dbReference type="PROSITE" id="PS50977">
    <property type="entry name" value="HTH_TETR_2"/>
    <property type="match status" value="1"/>
</dbReference>
<sequence>MKKVTTFGLWRQHGLSATVLPMGKVKRQARSDDTRSAIMAAGTRLFAVQGFEKTGIRDIAVEADVNPALISYHFGGKEGLIEEIFADAIDTAAEAVEDGRFVDAEFPEKELVRLYAKSLSSQPMLVLMSLRSQLDPERVFNENLLPLYRRFRTLTNDMLDTLPDDAPGKTLDPNLVYSMILSPLQMYFAAHQIREGAKGSMEPTASSLPPEEFVQRLGDFISAALR</sequence>
<gene>
    <name evidence="4" type="ORF">KTQ36_07685</name>
</gene>
<dbReference type="InterPro" id="IPR050109">
    <property type="entry name" value="HTH-type_TetR-like_transc_reg"/>
</dbReference>
<protein>
    <submittedName>
        <fullName evidence="4">TetR family transcriptional regulator</fullName>
    </submittedName>
</protein>